<name>A0A849STR8_UNCEI</name>
<sequence length="184" mass="20262">MNTLLLQQLRRHWQIVAAATLLLAFLATHFMIFHPARTRLEHATTRAQSMRVTLDPDRQPVLVPPRVVALFAENSLTTARAVELGNSGELTADLLSEASEIANRCGMDVLTTEPGAAAQQGEAVQVRARLTARADYSDLVRFMDAISRSPRLIAVDHFVLKGSGRSVCELSIVRYVLKRSGSRS</sequence>
<dbReference type="Pfam" id="PF10741">
    <property type="entry name" value="T2SSM_b"/>
    <property type="match status" value="1"/>
</dbReference>
<dbReference type="Gene3D" id="3.30.70.60">
    <property type="match status" value="1"/>
</dbReference>
<dbReference type="GO" id="GO:0043683">
    <property type="term" value="P:type IV pilus assembly"/>
    <property type="evidence" value="ECO:0007669"/>
    <property type="project" value="InterPro"/>
</dbReference>
<protein>
    <submittedName>
        <fullName evidence="2">Type 4a pilus biogenesis protein PilO</fullName>
    </submittedName>
</protein>
<evidence type="ECO:0000313" key="3">
    <source>
        <dbReference type="Proteomes" id="UP000580839"/>
    </source>
</evidence>
<comment type="caution">
    <text evidence="2">The sequence shown here is derived from an EMBL/GenBank/DDBJ whole genome shotgun (WGS) entry which is preliminary data.</text>
</comment>
<dbReference type="GO" id="GO:0043107">
    <property type="term" value="P:type IV pilus-dependent motility"/>
    <property type="evidence" value="ECO:0007669"/>
    <property type="project" value="InterPro"/>
</dbReference>
<evidence type="ECO:0000256" key="1">
    <source>
        <dbReference type="SAM" id="Phobius"/>
    </source>
</evidence>
<reference evidence="2 3" key="1">
    <citation type="submission" date="2020-04" db="EMBL/GenBank/DDBJ databases">
        <title>Metagenomic profiling of ammonia- and methane-oxidizing microorganisms in a Dutch drinking water treatment plant.</title>
        <authorList>
            <person name="Poghosyan L."/>
            <person name="Leucker S."/>
        </authorList>
    </citation>
    <scope>NUCLEOTIDE SEQUENCE [LARGE SCALE GENOMIC DNA]</scope>
    <source>
        <strain evidence="2">S-RSF-IL-03</strain>
    </source>
</reference>
<organism evidence="2 3">
    <name type="scientific">Eiseniibacteriota bacterium</name>
    <dbReference type="NCBI Taxonomy" id="2212470"/>
    <lineage>
        <taxon>Bacteria</taxon>
        <taxon>Candidatus Eiseniibacteriota</taxon>
    </lineage>
</organism>
<proteinExistence type="predicted"/>
<dbReference type="Proteomes" id="UP000580839">
    <property type="component" value="Unassembled WGS sequence"/>
</dbReference>
<dbReference type="EMBL" id="JABFRW010000006">
    <property type="protein sequence ID" value="NOT32629.1"/>
    <property type="molecule type" value="Genomic_DNA"/>
</dbReference>
<evidence type="ECO:0000313" key="2">
    <source>
        <dbReference type="EMBL" id="NOT32629.1"/>
    </source>
</evidence>
<keyword evidence="1" id="KW-1133">Transmembrane helix</keyword>
<dbReference type="InterPro" id="IPR014717">
    <property type="entry name" value="Transl_elong_EF1B/ribsomal_bS6"/>
</dbReference>
<dbReference type="AlphaFoldDB" id="A0A849STR8"/>
<dbReference type="InterPro" id="IPR034756">
    <property type="entry name" value="T2SSM_b"/>
</dbReference>
<accession>A0A849STR8</accession>
<keyword evidence="1" id="KW-0812">Transmembrane</keyword>
<feature type="transmembrane region" description="Helical" evidence="1">
    <location>
        <begin position="12"/>
        <end position="33"/>
    </location>
</feature>
<gene>
    <name evidence="2" type="primary">pilO</name>
    <name evidence="2" type="ORF">HOP12_00490</name>
</gene>
<keyword evidence="1" id="KW-0472">Membrane</keyword>